<dbReference type="Pfam" id="PF00881">
    <property type="entry name" value="Nitroreductase"/>
    <property type="match status" value="1"/>
</dbReference>
<dbReference type="InterPro" id="IPR000415">
    <property type="entry name" value="Nitroreductase-like"/>
</dbReference>
<dbReference type="RefSeq" id="WP_145190523.1">
    <property type="nucleotide sequence ID" value="NZ_CP036290.1"/>
</dbReference>
<keyword evidence="6" id="KW-1185">Reference proteome</keyword>
<dbReference type="EC" id="1.-.-.-" evidence="5"/>
<evidence type="ECO:0000313" key="6">
    <source>
        <dbReference type="Proteomes" id="UP000319342"/>
    </source>
</evidence>
<gene>
    <name evidence="5" type="ORF">Pla163_31800</name>
</gene>
<dbReference type="InterPro" id="IPR029479">
    <property type="entry name" value="Nitroreductase"/>
</dbReference>
<keyword evidence="2" id="KW-0288">FMN</keyword>
<dbReference type="SUPFAM" id="SSF55469">
    <property type="entry name" value="FMN-dependent nitroreductase-like"/>
    <property type="match status" value="1"/>
</dbReference>
<protein>
    <submittedName>
        <fullName evidence="5">NAD(P)H nitroreductase</fullName>
        <ecNumber evidence="5">1.-.-.-</ecNumber>
    </submittedName>
</protein>
<evidence type="ECO:0000313" key="5">
    <source>
        <dbReference type="EMBL" id="QDU86031.1"/>
    </source>
</evidence>
<dbReference type="CDD" id="cd02144">
    <property type="entry name" value="iodotyrosine_dehalogenase"/>
    <property type="match status" value="1"/>
</dbReference>
<dbReference type="OrthoDB" id="9812105at2"/>
<evidence type="ECO:0000259" key="4">
    <source>
        <dbReference type="Pfam" id="PF00881"/>
    </source>
</evidence>
<dbReference type="Gene3D" id="3.40.109.10">
    <property type="entry name" value="NADH Oxidase"/>
    <property type="match status" value="1"/>
</dbReference>
<keyword evidence="3 5" id="KW-0560">Oxidoreductase</keyword>
<dbReference type="PANTHER" id="PTHR23026">
    <property type="entry name" value="NADPH NITROREDUCTASE"/>
    <property type="match status" value="1"/>
</dbReference>
<proteinExistence type="predicted"/>
<organism evidence="5 6">
    <name type="scientific">Rohdeia mirabilis</name>
    <dbReference type="NCBI Taxonomy" id="2528008"/>
    <lineage>
        <taxon>Bacteria</taxon>
        <taxon>Pseudomonadati</taxon>
        <taxon>Planctomycetota</taxon>
        <taxon>Planctomycetia</taxon>
        <taxon>Planctomycetia incertae sedis</taxon>
        <taxon>Rohdeia</taxon>
    </lineage>
</organism>
<dbReference type="Proteomes" id="UP000319342">
    <property type="component" value="Chromosome"/>
</dbReference>
<evidence type="ECO:0000256" key="1">
    <source>
        <dbReference type="ARBA" id="ARBA00022630"/>
    </source>
</evidence>
<reference evidence="5 6" key="1">
    <citation type="submission" date="2019-02" db="EMBL/GenBank/DDBJ databases">
        <title>Deep-cultivation of Planctomycetes and their phenomic and genomic characterization uncovers novel biology.</title>
        <authorList>
            <person name="Wiegand S."/>
            <person name="Jogler M."/>
            <person name="Boedeker C."/>
            <person name="Pinto D."/>
            <person name="Vollmers J."/>
            <person name="Rivas-Marin E."/>
            <person name="Kohn T."/>
            <person name="Peeters S.H."/>
            <person name="Heuer A."/>
            <person name="Rast P."/>
            <person name="Oberbeckmann S."/>
            <person name="Bunk B."/>
            <person name="Jeske O."/>
            <person name="Meyerdierks A."/>
            <person name="Storesund J.E."/>
            <person name="Kallscheuer N."/>
            <person name="Luecker S."/>
            <person name="Lage O.M."/>
            <person name="Pohl T."/>
            <person name="Merkel B.J."/>
            <person name="Hornburger P."/>
            <person name="Mueller R.-W."/>
            <person name="Bruemmer F."/>
            <person name="Labrenz M."/>
            <person name="Spormann A.M."/>
            <person name="Op den Camp H."/>
            <person name="Overmann J."/>
            <person name="Amann R."/>
            <person name="Jetten M.S.M."/>
            <person name="Mascher T."/>
            <person name="Medema M.H."/>
            <person name="Devos D.P."/>
            <person name="Kaster A.-K."/>
            <person name="Ovreas L."/>
            <person name="Rohde M."/>
            <person name="Galperin M.Y."/>
            <person name="Jogler C."/>
        </authorList>
    </citation>
    <scope>NUCLEOTIDE SEQUENCE [LARGE SCALE GENOMIC DNA]</scope>
    <source>
        <strain evidence="5 6">Pla163</strain>
    </source>
</reference>
<dbReference type="EMBL" id="CP036290">
    <property type="protein sequence ID" value="QDU86031.1"/>
    <property type="molecule type" value="Genomic_DNA"/>
</dbReference>
<name>A0A518D3H7_9BACT</name>
<dbReference type="PANTHER" id="PTHR23026:SF90">
    <property type="entry name" value="IODOTYROSINE DEIODINASE 1"/>
    <property type="match status" value="1"/>
</dbReference>
<dbReference type="AlphaFoldDB" id="A0A518D3H7"/>
<evidence type="ECO:0000256" key="2">
    <source>
        <dbReference type="ARBA" id="ARBA00022643"/>
    </source>
</evidence>
<sequence length="220" mass="24918">MEPQFVPYTDRYVPDASPEAAAQTFYDVMRRRRSVREFSDRPVSRETIEWVVRTATSAPNGANKQPWRFVAVQDPALKREIRLAAEEEEREFYARRASERWLADLAPLGTDEDKGYLEVAPWLIVVFRLVRADDGGQVYYSDESVGIATGFLLAAAHHGGLATLTHTPSPMKFLSQVLGRPDNERAYMLIPVGYPTDDCTVPAHALPRRPLDEVLIFDRP</sequence>
<dbReference type="InterPro" id="IPR050627">
    <property type="entry name" value="Nitroreductase/BluB"/>
</dbReference>
<accession>A0A518D3H7</accession>
<dbReference type="GO" id="GO:0016491">
    <property type="term" value="F:oxidoreductase activity"/>
    <property type="evidence" value="ECO:0007669"/>
    <property type="project" value="UniProtKB-KW"/>
</dbReference>
<feature type="domain" description="Nitroreductase" evidence="4">
    <location>
        <begin position="30"/>
        <end position="194"/>
    </location>
</feature>
<evidence type="ECO:0000256" key="3">
    <source>
        <dbReference type="ARBA" id="ARBA00023002"/>
    </source>
</evidence>
<keyword evidence="1" id="KW-0285">Flavoprotein</keyword>